<dbReference type="AlphaFoldDB" id="A0A450RV68"/>
<protein>
    <submittedName>
        <fullName evidence="1">Uncharacterized protein</fullName>
    </submittedName>
</protein>
<proteinExistence type="predicted"/>
<reference evidence="1" key="1">
    <citation type="submission" date="2019-02" db="EMBL/GenBank/DDBJ databases">
        <authorList>
            <person name="Gruber-Vodicka R. H."/>
            <person name="Seah K. B. B."/>
        </authorList>
    </citation>
    <scope>NUCLEOTIDE SEQUENCE</scope>
    <source>
        <strain evidence="1">BECK_DK161</strain>
    </source>
</reference>
<organism evidence="1">
    <name type="scientific">Candidatus Kentrum sp. DK</name>
    <dbReference type="NCBI Taxonomy" id="2126562"/>
    <lineage>
        <taxon>Bacteria</taxon>
        <taxon>Pseudomonadati</taxon>
        <taxon>Pseudomonadota</taxon>
        <taxon>Gammaproteobacteria</taxon>
        <taxon>Candidatus Kentrum</taxon>
    </lineage>
</organism>
<gene>
    <name evidence="1" type="ORF">BECKDK2373C_GA0170839_100330</name>
</gene>
<name>A0A450RV68_9GAMM</name>
<accession>A0A450RV68</accession>
<sequence>MSVKLAGREKIRVLNGEDLFAIMQKILPR</sequence>
<evidence type="ECO:0000313" key="1">
    <source>
        <dbReference type="EMBL" id="VFJ43023.1"/>
    </source>
</evidence>
<dbReference type="EMBL" id="CAADEY010000003">
    <property type="protein sequence ID" value="VFJ43023.1"/>
    <property type="molecule type" value="Genomic_DNA"/>
</dbReference>